<feature type="region of interest" description="Disordered" evidence="1">
    <location>
        <begin position="28"/>
        <end position="56"/>
    </location>
</feature>
<dbReference type="AlphaFoldDB" id="A0A915DG18"/>
<dbReference type="Proteomes" id="UP000887574">
    <property type="component" value="Unplaced"/>
</dbReference>
<evidence type="ECO:0000313" key="2">
    <source>
        <dbReference type="Proteomes" id="UP000887574"/>
    </source>
</evidence>
<proteinExistence type="predicted"/>
<protein>
    <submittedName>
        <fullName evidence="3">Uncharacterized protein</fullName>
    </submittedName>
</protein>
<evidence type="ECO:0000313" key="3">
    <source>
        <dbReference type="WBParaSite" id="jg19075"/>
    </source>
</evidence>
<sequence length="126" mass="13903">MRGELTKRSKTVENRKFAREIDYGAVSAPPIIHQSPPKMTTTSTTRTCTTTSQTTYTHTSLLSYRSGGRGQTRPAVEESNKSKRICKRAIIGLKACERAGCNVLLSVFSDLGAPLLTLWQVLLVFL</sequence>
<dbReference type="WBParaSite" id="jg19075">
    <property type="protein sequence ID" value="jg19075"/>
    <property type="gene ID" value="jg19075"/>
</dbReference>
<organism evidence="2 3">
    <name type="scientific">Ditylenchus dipsaci</name>
    <dbReference type="NCBI Taxonomy" id="166011"/>
    <lineage>
        <taxon>Eukaryota</taxon>
        <taxon>Metazoa</taxon>
        <taxon>Ecdysozoa</taxon>
        <taxon>Nematoda</taxon>
        <taxon>Chromadorea</taxon>
        <taxon>Rhabditida</taxon>
        <taxon>Tylenchina</taxon>
        <taxon>Tylenchomorpha</taxon>
        <taxon>Sphaerularioidea</taxon>
        <taxon>Anguinidae</taxon>
        <taxon>Anguininae</taxon>
        <taxon>Ditylenchus</taxon>
    </lineage>
</organism>
<keyword evidence="2" id="KW-1185">Reference proteome</keyword>
<accession>A0A915DG18</accession>
<reference evidence="3" key="1">
    <citation type="submission" date="2022-11" db="UniProtKB">
        <authorList>
            <consortium name="WormBaseParasite"/>
        </authorList>
    </citation>
    <scope>IDENTIFICATION</scope>
</reference>
<feature type="compositionally biased region" description="Low complexity" evidence="1">
    <location>
        <begin position="40"/>
        <end position="56"/>
    </location>
</feature>
<evidence type="ECO:0000256" key="1">
    <source>
        <dbReference type="SAM" id="MobiDB-lite"/>
    </source>
</evidence>
<name>A0A915DG18_9BILA</name>